<keyword evidence="2" id="KW-0732">Signal</keyword>
<evidence type="ECO:0000313" key="4">
    <source>
        <dbReference type="Proteomes" id="UP001347796"/>
    </source>
</evidence>
<feature type="region of interest" description="Disordered" evidence="1">
    <location>
        <begin position="181"/>
        <end position="271"/>
    </location>
</feature>
<protein>
    <submittedName>
        <fullName evidence="3">Uncharacterized protein</fullName>
    </submittedName>
</protein>
<keyword evidence="4" id="KW-1185">Reference proteome</keyword>
<feature type="signal peptide" evidence="2">
    <location>
        <begin position="1"/>
        <end position="20"/>
    </location>
</feature>
<dbReference type="Proteomes" id="UP001347796">
    <property type="component" value="Unassembled WGS sequence"/>
</dbReference>
<reference evidence="3 4" key="1">
    <citation type="submission" date="2024-01" db="EMBL/GenBank/DDBJ databases">
        <title>The genome of the rayed Mediterranean limpet Patella caerulea (Linnaeus, 1758).</title>
        <authorList>
            <person name="Anh-Thu Weber A."/>
            <person name="Halstead-Nussloch G."/>
        </authorList>
    </citation>
    <scope>NUCLEOTIDE SEQUENCE [LARGE SCALE GENOMIC DNA]</scope>
    <source>
        <strain evidence="3">AATW-2023a</strain>
        <tissue evidence="3">Whole specimen</tissue>
    </source>
</reference>
<comment type="caution">
    <text evidence="3">The sequence shown here is derived from an EMBL/GenBank/DDBJ whole genome shotgun (WGS) entry which is preliminary data.</text>
</comment>
<evidence type="ECO:0000256" key="1">
    <source>
        <dbReference type="SAM" id="MobiDB-lite"/>
    </source>
</evidence>
<dbReference type="AlphaFoldDB" id="A0AAN8PWQ7"/>
<sequence>MLHSLSSLFLLATVTINVEGFFNFGPPIAGTTPQVGNGGSPSMGIPFMGPAGSPPSQAPMMTLQQARAGPTVEDICSAHAMNPMVGTGHLSDVVGTEITKRAQLLRLDPTLAGTGKWECAAQFYASKYPATELANKFGDLIDSTGCSQFTCHPHWGPKPMPRGGMMSALLMSSMMGNQPSFGAPPSMFGQPAANPPMFGQPMVAQPAASSPIATQPAASSPIAAQPAVNPPVVAQPPPPAQSVSPPVQSVPHPPQQANGPAPSANTNINDILGNPAFQQQLMALFSQFLANNPTHTNNRQATNQRLWGF</sequence>
<accession>A0AAN8PWQ7</accession>
<feature type="chain" id="PRO_5042823918" evidence="2">
    <location>
        <begin position="21"/>
        <end position="309"/>
    </location>
</feature>
<proteinExistence type="predicted"/>
<evidence type="ECO:0000256" key="2">
    <source>
        <dbReference type="SAM" id="SignalP"/>
    </source>
</evidence>
<organism evidence="3 4">
    <name type="scientific">Patella caerulea</name>
    <name type="common">Rayed Mediterranean limpet</name>
    <dbReference type="NCBI Taxonomy" id="87958"/>
    <lineage>
        <taxon>Eukaryota</taxon>
        <taxon>Metazoa</taxon>
        <taxon>Spiralia</taxon>
        <taxon>Lophotrochozoa</taxon>
        <taxon>Mollusca</taxon>
        <taxon>Gastropoda</taxon>
        <taxon>Patellogastropoda</taxon>
        <taxon>Patelloidea</taxon>
        <taxon>Patellidae</taxon>
        <taxon>Patella</taxon>
    </lineage>
</organism>
<feature type="compositionally biased region" description="Low complexity" evidence="1">
    <location>
        <begin position="241"/>
        <end position="250"/>
    </location>
</feature>
<gene>
    <name evidence="3" type="ORF">SNE40_013230</name>
</gene>
<evidence type="ECO:0000313" key="3">
    <source>
        <dbReference type="EMBL" id="KAK6178440.1"/>
    </source>
</evidence>
<name>A0AAN8PWQ7_PATCE</name>
<dbReference type="EMBL" id="JAZGQO010000009">
    <property type="protein sequence ID" value="KAK6178440.1"/>
    <property type="molecule type" value="Genomic_DNA"/>
</dbReference>
<feature type="compositionally biased region" description="Low complexity" evidence="1">
    <location>
        <begin position="204"/>
        <end position="232"/>
    </location>
</feature>